<reference evidence="2 3" key="1">
    <citation type="journal article" date="2011" name="Science">
        <title>The Selaginella genome identifies genetic changes associated with the evolution of vascular plants.</title>
        <authorList>
            <person name="Banks J.A."/>
            <person name="Nishiyama T."/>
            <person name="Hasebe M."/>
            <person name="Bowman J.L."/>
            <person name="Gribskov M."/>
            <person name="dePamphilis C."/>
            <person name="Albert V.A."/>
            <person name="Aono N."/>
            <person name="Aoyama T."/>
            <person name="Ambrose B.A."/>
            <person name="Ashton N.W."/>
            <person name="Axtell M.J."/>
            <person name="Barker E."/>
            <person name="Barker M.S."/>
            <person name="Bennetzen J.L."/>
            <person name="Bonawitz N.D."/>
            <person name="Chapple C."/>
            <person name="Cheng C."/>
            <person name="Correa L.G."/>
            <person name="Dacre M."/>
            <person name="DeBarry J."/>
            <person name="Dreyer I."/>
            <person name="Elias M."/>
            <person name="Engstrom E.M."/>
            <person name="Estelle M."/>
            <person name="Feng L."/>
            <person name="Finet C."/>
            <person name="Floyd S.K."/>
            <person name="Frommer W.B."/>
            <person name="Fujita T."/>
            <person name="Gramzow L."/>
            <person name="Gutensohn M."/>
            <person name="Harholt J."/>
            <person name="Hattori M."/>
            <person name="Heyl A."/>
            <person name="Hirai T."/>
            <person name="Hiwatashi Y."/>
            <person name="Ishikawa M."/>
            <person name="Iwata M."/>
            <person name="Karol K.G."/>
            <person name="Koehler B."/>
            <person name="Kolukisaoglu U."/>
            <person name="Kubo M."/>
            <person name="Kurata T."/>
            <person name="Lalonde S."/>
            <person name="Li K."/>
            <person name="Li Y."/>
            <person name="Litt A."/>
            <person name="Lyons E."/>
            <person name="Manning G."/>
            <person name="Maruyama T."/>
            <person name="Michael T.P."/>
            <person name="Mikami K."/>
            <person name="Miyazaki S."/>
            <person name="Morinaga S."/>
            <person name="Murata T."/>
            <person name="Mueller-Roeber B."/>
            <person name="Nelson D.R."/>
            <person name="Obara M."/>
            <person name="Oguri Y."/>
            <person name="Olmstead R.G."/>
            <person name="Onodera N."/>
            <person name="Petersen B.L."/>
            <person name="Pils B."/>
            <person name="Prigge M."/>
            <person name="Rensing S.A."/>
            <person name="Riano-Pachon D.M."/>
            <person name="Roberts A.W."/>
            <person name="Sato Y."/>
            <person name="Scheller H.V."/>
            <person name="Schulz B."/>
            <person name="Schulz C."/>
            <person name="Shakirov E.V."/>
            <person name="Shibagaki N."/>
            <person name="Shinohara N."/>
            <person name="Shippen D.E."/>
            <person name="Soerensen I."/>
            <person name="Sotooka R."/>
            <person name="Sugimoto N."/>
            <person name="Sugita M."/>
            <person name="Sumikawa N."/>
            <person name="Tanurdzic M."/>
            <person name="Theissen G."/>
            <person name="Ulvskov P."/>
            <person name="Wakazuki S."/>
            <person name="Weng J.K."/>
            <person name="Willats W.W."/>
            <person name="Wipf D."/>
            <person name="Wolf P.G."/>
            <person name="Yang L."/>
            <person name="Zimmer A.D."/>
            <person name="Zhu Q."/>
            <person name="Mitros T."/>
            <person name="Hellsten U."/>
            <person name="Loque D."/>
            <person name="Otillar R."/>
            <person name="Salamov A."/>
            <person name="Schmutz J."/>
            <person name="Shapiro H."/>
            <person name="Lindquist E."/>
            <person name="Lucas S."/>
            <person name="Rokhsar D."/>
            <person name="Grigoriev I.V."/>
        </authorList>
    </citation>
    <scope>NUCLEOTIDE SEQUENCE [LARGE SCALE GENOMIC DNA]</scope>
</reference>
<evidence type="ECO:0000313" key="2">
    <source>
        <dbReference type="EMBL" id="EFJ06129.1"/>
    </source>
</evidence>
<dbReference type="Proteomes" id="UP000001514">
    <property type="component" value="Unassembled WGS sequence"/>
</dbReference>
<gene>
    <name evidence="2" type="ORF">SELMODRAFT_448920</name>
</gene>
<evidence type="ECO:0000313" key="3">
    <source>
        <dbReference type="Proteomes" id="UP000001514"/>
    </source>
</evidence>
<dbReference type="KEGG" id="smo:SELMODRAFT_448920"/>
<name>D8TB65_SELML</name>
<feature type="compositionally biased region" description="Basic and acidic residues" evidence="1">
    <location>
        <begin position="254"/>
        <end position="318"/>
    </location>
</feature>
<feature type="compositionally biased region" description="Basic and acidic residues" evidence="1">
    <location>
        <begin position="467"/>
        <end position="479"/>
    </location>
</feature>
<keyword evidence="3" id="KW-1185">Reference proteome</keyword>
<feature type="compositionally biased region" description="Basic and acidic residues" evidence="1">
    <location>
        <begin position="25"/>
        <end position="35"/>
    </location>
</feature>
<dbReference type="HOGENOM" id="CLU_443729_0_0_1"/>
<sequence>MAQEHHPDHVKDEAQVVEGGSGATPEKKSVLQKAKDKVKKLGSKLKPKSHSGGGEDGTKQEIIDDSIPGEEGEVEEEEELSTEAQAPSSQPDSRDLNVPLDEYALIQQKEKKDNDDSFEFRKSDGLTEGLPSQAIAEHQEPSDALQAVPTNYNYKDKDGDLDDKAPAESQTQEPTPQTSETRDDERKDRSIFMSDKGVQVTPEQVEELSSSNVYTGEPDIKSSSSAQGEESLEQAKVDQGNDAAKQPTEGDENIVSRELDTKEIDQPPKFEGEKGTDEISAEPRELPSEHQTSGEKQEGGEIDPKVADDRSAPTHGDEQILDDPMGQEQEKAAPLDDTVAGEKAPAADEHLGDSKVDEALKESSGLEQQSAETKLDDETSINATKESESSKGEGAQAERGPEEISSSKVEESPVEKDESGSKVEESPAEKDEIGSKVEDSSSQRDIGFVDASDKGLPEAPKNGENFMDAKDETLERTDDAPTIEEIKDEEPQALPTQESAPKPRELEETSDQLTGAPEKSQVPESKESDQTAAPVETSAREDPVSAAQDTVKEEEPSEKVIAAPDQAHPKEQNKEDKAEASPLPEKSAIAQENPNEAPNSGLFGQFATKLGYGSGK</sequence>
<feature type="compositionally biased region" description="Basic and acidic residues" evidence="1">
    <location>
        <begin position="345"/>
        <end position="361"/>
    </location>
</feature>
<accession>D8TB65</accession>
<feature type="compositionally biased region" description="Acidic residues" evidence="1">
    <location>
        <begin position="63"/>
        <end position="81"/>
    </location>
</feature>
<feature type="compositionally biased region" description="Polar residues" evidence="1">
    <location>
        <begin position="82"/>
        <end position="91"/>
    </location>
</feature>
<dbReference type="AlphaFoldDB" id="D8TB65"/>
<evidence type="ECO:0000256" key="1">
    <source>
        <dbReference type="SAM" id="MobiDB-lite"/>
    </source>
</evidence>
<feature type="region of interest" description="Disordered" evidence="1">
    <location>
        <begin position="1"/>
        <end position="616"/>
    </location>
</feature>
<feature type="compositionally biased region" description="Basic and acidic residues" evidence="1">
    <location>
        <begin position="180"/>
        <end position="190"/>
    </location>
</feature>
<proteinExistence type="predicted"/>
<feature type="compositionally biased region" description="Basic and acidic residues" evidence="1">
    <location>
        <begin position="1"/>
        <end position="14"/>
    </location>
</feature>
<organism evidence="3">
    <name type="scientific">Selaginella moellendorffii</name>
    <name type="common">Spikemoss</name>
    <dbReference type="NCBI Taxonomy" id="88036"/>
    <lineage>
        <taxon>Eukaryota</taxon>
        <taxon>Viridiplantae</taxon>
        <taxon>Streptophyta</taxon>
        <taxon>Embryophyta</taxon>
        <taxon>Tracheophyta</taxon>
        <taxon>Lycopodiopsida</taxon>
        <taxon>Selaginellales</taxon>
        <taxon>Selaginellaceae</taxon>
        <taxon>Selaginella</taxon>
    </lineage>
</organism>
<feature type="compositionally biased region" description="Basic and acidic residues" evidence="1">
    <location>
        <begin position="108"/>
        <end position="125"/>
    </location>
</feature>
<dbReference type="EMBL" id="GL377707">
    <property type="protein sequence ID" value="EFJ06129.1"/>
    <property type="molecule type" value="Genomic_DNA"/>
</dbReference>
<dbReference type="Gramene" id="EFJ06129">
    <property type="protein sequence ID" value="EFJ06129"/>
    <property type="gene ID" value="SELMODRAFT_448920"/>
</dbReference>
<feature type="compositionally biased region" description="Basic residues" evidence="1">
    <location>
        <begin position="36"/>
        <end position="49"/>
    </location>
</feature>
<dbReference type="InParanoid" id="D8TB65"/>
<feature type="compositionally biased region" description="Low complexity" evidence="1">
    <location>
        <begin position="168"/>
        <end position="179"/>
    </location>
</feature>
<feature type="compositionally biased region" description="Basic and acidic residues" evidence="1">
    <location>
        <begin position="567"/>
        <end position="579"/>
    </location>
</feature>
<dbReference type="OMA" id="AYDANDY"/>
<protein>
    <submittedName>
        <fullName evidence="2">Uncharacterized protein</fullName>
    </submittedName>
</protein>
<feature type="compositionally biased region" description="Basic and acidic residues" evidence="1">
    <location>
        <begin position="408"/>
        <end position="442"/>
    </location>
</feature>
<feature type="compositionally biased region" description="Basic and acidic residues" evidence="1">
    <location>
        <begin position="154"/>
        <end position="166"/>
    </location>
</feature>